<accession>A0ABT1H4J7</accession>
<protein>
    <submittedName>
        <fullName evidence="1">Uncharacterized conserved protein, DUF1501 family</fullName>
    </submittedName>
</protein>
<dbReference type="RefSeq" id="WP_253655725.1">
    <property type="nucleotide sequence ID" value="NZ_BAAAOE010000005.1"/>
</dbReference>
<evidence type="ECO:0000313" key="2">
    <source>
        <dbReference type="Proteomes" id="UP001205740"/>
    </source>
</evidence>
<dbReference type="InterPro" id="IPR006311">
    <property type="entry name" value="TAT_signal"/>
</dbReference>
<keyword evidence="2" id="KW-1185">Reference proteome</keyword>
<dbReference type="Pfam" id="PF07394">
    <property type="entry name" value="DUF1501"/>
    <property type="match status" value="1"/>
</dbReference>
<dbReference type="InterPro" id="IPR010869">
    <property type="entry name" value="DUF1501"/>
</dbReference>
<proteinExistence type="predicted"/>
<reference evidence="1 2" key="1">
    <citation type="submission" date="2022-06" db="EMBL/GenBank/DDBJ databases">
        <title>Genomic Encyclopedia of Archaeal and Bacterial Type Strains, Phase II (KMG-II): from individual species to whole genera.</title>
        <authorList>
            <person name="Goeker M."/>
        </authorList>
    </citation>
    <scope>NUCLEOTIDE SEQUENCE [LARGE SCALE GENOMIC DNA]</scope>
    <source>
        <strain evidence="1 2">DSM 45037</strain>
    </source>
</reference>
<sequence>MKSPTIDRRRFLLGSGVLAALGVVGGVTTVTWEDLTSAAHERPRAIGDGVVVIVTMYGGNDGINTVIPYADNAYHDNRPELAYAPQDVLHLDDRLGLNPAMTGLAKQWQNGSLAIVRGVGYPEPDHSHFRSMDIWQTARPQSAVHTGWIGRWLDATGDDPLRAVCVGPVLPMLAIGETTTAAALSTSGQGLATSAVGTLTSLGADQSGDSPAEAMVCSSYRAEKTMTSTFGPLLAGTQKHTASGTQGAKGRGGSSLADQLATVATCVKAGVPTKVYSVSISGFDTHADERETQQRLLGQLDSALSGFLTEMAADPRGRDVVVMAYSEFGRRVKANASEGTDHGTAGPVLVAGAPVHGGFYGDEPSLTDLDDGDLKVTTDFRDVYAELIDRALGGDPTPAVGPGRKPIGFL</sequence>
<organism evidence="1 2">
    <name type="scientific">Williamsia serinedens</name>
    <dbReference type="NCBI Taxonomy" id="391736"/>
    <lineage>
        <taxon>Bacteria</taxon>
        <taxon>Bacillati</taxon>
        <taxon>Actinomycetota</taxon>
        <taxon>Actinomycetes</taxon>
        <taxon>Mycobacteriales</taxon>
        <taxon>Nocardiaceae</taxon>
        <taxon>Williamsia</taxon>
    </lineage>
</organism>
<dbReference type="PANTHER" id="PTHR43737">
    <property type="entry name" value="BLL7424 PROTEIN"/>
    <property type="match status" value="1"/>
</dbReference>
<dbReference type="PANTHER" id="PTHR43737:SF1">
    <property type="entry name" value="DUF1501 DOMAIN-CONTAINING PROTEIN"/>
    <property type="match status" value="1"/>
</dbReference>
<dbReference type="EMBL" id="JAMTCG010000006">
    <property type="protein sequence ID" value="MCP2162163.1"/>
    <property type="molecule type" value="Genomic_DNA"/>
</dbReference>
<dbReference type="Proteomes" id="UP001205740">
    <property type="component" value="Unassembled WGS sequence"/>
</dbReference>
<evidence type="ECO:0000313" key="1">
    <source>
        <dbReference type="EMBL" id="MCP2162163.1"/>
    </source>
</evidence>
<name>A0ABT1H4J7_9NOCA</name>
<dbReference type="PROSITE" id="PS51318">
    <property type="entry name" value="TAT"/>
    <property type="match status" value="1"/>
</dbReference>
<gene>
    <name evidence="1" type="ORF">LX12_003367</name>
</gene>
<comment type="caution">
    <text evidence="1">The sequence shown here is derived from an EMBL/GenBank/DDBJ whole genome shotgun (WGS) entry which is preliminary data.</text>
</comment>